<accession>A0ABX1P6N8</accession>
<dbReference type="PANTHER" id="PTHR43592">
    <property type="entry name" value="CAAX AMINO TERMINAL PROTEASE"/>
    <property type="match status" value="1"/>
</dbReference>
<feature type="transmembrane region" description="Helical" evidence="1">
    <location>
        <begin position="157"/>
        <end position="176"/>
    </location>
</feature>
<evidence type="ECO:0000313" key="4">
    <source>
        <dbReference type="Proteomes" id="UP000718564"/>
    </source>
</evidence>
<evidence type="ECO:0000256" key="1">
    <source>
        <dbReference type="SAM" id="Phobius"/>
    </source>
</evidence>
<organism evidence="3 4">
    <name type="scientific">Brasilonema bromeliae SPC951</name>
    <dbReference type="NCBI Taxonomy" id="385972"/>
    <lineage>
        <taxon>Bacteria</taxon>
        <taxon>Bacillati</taxon>
        <taxon>Cyanobacteriota</taxon>
        <taxon>Cyanophyceae</taxon>
        <taxon>Nostocales</taxon>
        <taxon>Scytonemataceae</taxon>
        <taxon>Brasilonema</taxon>
        <taxon>Bromeliae group (in: Brasilonema)</taxon>
    </lineage>
</organism>
<keyword evidence="3" id="KW-0645">Protease</keyword>
<dbReference type="Pfam" id="PF02517">
    <property type="entry name" value="Rce1-like"/>
    <property type="match status" value="1"/>
</dbReference>
<keyword evidence="1" id="KW-0472">Membrane</keyword>
<feature type="transmembrane region" description="Helical" evidence="1">
    <location>
        <begin position="214"/>
        <end position="231"/>
    </location>
</feature>
<keyword evidence="3" id="KW-0482">Metalloprotease</keyword>
<feature type="transmembrane region" description="Helical" evidence="1">
    <location>
        <begin position="122"/>
        <end position="145"/>
    </location>
</feature>
<reference evidence="3 4" key="1">
    <citation type="submission" date="2018-06" db="EMBL/GenBank/DDBJ databases">
        <title>Comparative genomics of Brasilonema spp. strains.</title>
        <authorList>
            <person name="Alvarenga D.O."/>
            <person name="Fiore M.F."/>
            <person name="Varani A.M."/>
        </authorList>
    </citation>
    <scope>NUCLEOTIDE SEQUENCE [LARGE SCALE GENOMIC DNA]</scope>
    <source>
        <strain evidence="3 4">SPC951</strain>
    </source>
</reference>
<gene>
    <name evidence="3" type="ORF">DP116_08550</name>
</gene>
<feature type="transmembrane region" description="Helical" evidence="1">
    <location>
        <begin position="90"/>
        <end position="116"/>
    </location>
</feature>
<evidence type="ECO:0000313" key="3">
    <source>
        <dbReference type="EMBL" id="NMG19507.1"/>
    </source>
</evidence>
<dbReference type="RefSeq" id="WP_169154778.1">
    <property type="nucleotide sequence ID" value="NZ_CAWPJE010000442.1"/>
</dbReference>
<proteinExistence type="predicted"/>
<feature type="transmembrane region" description="Helical" evidence="1">
    <location>
        <begin position="251"/>
        <end position="267"/>
    </location>
</feature>
<comment type="caution">
    <text evidence="3">The sequence shown here is derived from an EMBL/GenBank/DDBJ whole genome shotgun (WGS) entry which is preliminary data.</text>
</comment>
<dbReference type="EMBL" id="QMEB01000047">
    <property type="protein sequence ID" value="NMG19507.1"/>
    <property type="molecule type" value="Genomic_DNA"/>
</dbReference>
<dbReference type="Proteomes" id="UP000718564">
    <property type="component" value="Unassembled WGS sequence"/>
</dbReference>
<evidence type="ECO:0000259" key="2">
    <source>
        <dbReference type="Pfam" id="PF02517"/>
    </source>
</evidence>
<dbReference type="GO" id="GO:0008237">
    <property type="term" value="F:metallopeptidase activity"/>
    <property type="evidence" value="ECO:0007669"/>
    <property type="project" value="UniProtKB-KW"/>
</dbReference>
<dbReference type="InterPro" id="IPR003675">
    <property type="entry name" value="Rce1/LyrA-like_dom"/>
</dbReference>
<keyword evidence="1" id="KW-1133">Transmembrane helix</keyword>
<feature type="transmembrane region" description="Helical" evidence="1">
    <location>
        <begin position="182"/>
        <end position="202"/>
    </location>
</feature>
<name>A0ABX1P6N8_9CYAN</name>
<dbReference type="PANTHER" id="PTHR43592:SF20">
    <property type="entry name" value="ALPHA_BETA-HYDROLASES SUPERFAMILY PROTEIN"/>
    <property type="match status" value="1"/>
</dbReference>
<keyword evidence="3" id="KW-0378">Hydrolase</keyword>
<keyword evidence="1" id="KW-0812">Transmembrane</keyword>
<feature type="domain" description="CAAX prenyl protease 2/Lysostaphin resistance protein A-like" evidence="2">
    <location>
        <begin position="127"/>
        <end position="219"/>
    </location>
</feature>
<keyword evidence="4" id="KW-1185">Reference proteome</keyword>
<sequence>MKKVLLRLRQRPAPIRLGCFILTLVGIWLPIAVPIYLLVDDSNLVTILTMVLLAIGFFVLLPIWNKYVYQQRQIFRHYGLERTRLNKVELVRGLAIGLITILILFSLEGLLGWLVWQKPNIFLLRVVLEGLITSLGVAFAEELFFRGWILDELQRDYSPSVVLWTDATIFAIAHFIKPLPEVIRTSPQFFGLLLLGLTLVWAKRSSRGRLGLSIGLHGGLVWGYYIINVGGLMKYSRQVPDWVTGVNDNPLAGVIGLVFLGGLALWMRGRAVKFE</sequence>
<feature type="transmembrane region" description="Helical" evidence="1">
    <location>
        <begin position="20"/>
        <end position="39"/>
    </location>
</feature>
<feature type="transmembrane region" description="Helical" evidence="1">
    <location>
        <begin position="45"/>
        <end position="69"/>
    </location>
</feature>
<protein>
    <submittedName>
        <fullName evidence="3">CPBP family intramembrane metalloprotease</fullName>
    </submittedName>
</protein>